<dbReference type="EMBL" id="GL385397">
    <property type="protein sequence ID" value="EJT75569.1"/>
    <property type="molecule type" value="Genomic_DNA"/>
</dbReference>
<gene>
    <name evidence="4" type="primary">20345960</name>
    <name evidence="3" type="ORF">GGTG_05502</name>
</gene>
<feature type="domain" description="Heterokaryon incompatibility" evidence="1">
    <location>
        <begin position="22"/>
        <end position="112"/>
    </location>
</feature>
<reference evidence="4" key="4">
    <citation type="journal article" date="2015" name="G3 (Bethesda)">
        <title>Genome sequences of three phytopathogenic species of the Magnaporthaceae family of fungi.</title>
        <authorList>
            <person name="Okagaki L.H."/>
            <person name="Nunes C.C."/>
            <person name="Sailsbery J."/>
            <person name="Clay B."/>
            <person name="Brown D."/>
            <person name="John T."/>
            <person name="Oh Y."/>
            <person name="Young N."/>
            <person name="Fitzgerald M."/>
            <person name="Haas B.J."/>
            <person name="Zeng Q."/>
            <person name="Young S."/>
            <person name="Adiconis X."/>
            <person name="Fan L."/>
            <person name="Levin J.Z."/>
            <person name="Mitchell T.K."/>
            <person name="Okubara P.A."/>
            <person name="Farman M.L."/>
            <person name="Kohn L.M."/>
            <person name="Birren B."/>
            <person name="Ma L.-J."/>
            <person name="Dean R.A."/>
        </authorList>
    </citation>
    <scope>NUCLEOTIDE SEQUENCE</scope>
    <source>
        <strain evidence="4">R3-111a-1</strain>
    </source>
</reference>
<proteinExistence type="predicted"/>
<dbReference type="AlphaFoldDB" id="J3NW39"/>
<reference evidence="3" key="3">
    <citation type="submission" date="2010-09" db="EMBL/GenBank/DDBJ databases">
        <title>Annotation of Gaeumannomyces graminis var. tritici R3-111a-1.</title>
        <authorList>
            <consortium name="The Broad Institute Genome Sequencing Platform"/>
            <person name="Ma L.-J."/>
            <person name="Dead R."/>
            <person name="Young S.K."/>
            <person name="Zeng Q."/>
            <person name="Gargeya S."/>
            <person name="Fitzgerald M."/>
            <person name="Haas B."/>
            <person name="Abouelleil A."/>
            <person name="Alvarado L."/>
            <person name="Arachchi H.M."/>
            <person name="Berlin A."/>
            <person name="Brown A."/>
            <person name="Chapman S.B."/>
            <person name="Chen Z."/>
            <person name="Dunbar C."/>
            <person name="Freedman E."/>
            <person name="Gearin G."/>
            <person name="Gellesch M."/>
            <person name="Goldberg J."/>
            <person name="Griggs A."/>
            <person name="Gujja S."/>
            <person name="Heiman D."/>
            <person name="Howarth C."/>
            <person name="Larson L."/>
            <person name="Lui A."/>
            <person name="MacDonald P.J.P."/>
            <person name="Mehta T."/>
            <person name="Montmayeur A."/>
            <person name="Murphy C."/>
            <person name="Neiman D."/>
            <person name="Pearson M."/>
            <person name="Priest M."/>
            <person name="Roberts A."/>
            <person name="Saif S."/>
            <person name="Shea T."/>
            <person name="Shenoy N."/>
            <person name="Sisk P."/>
            <person name="Stolte C."/>
            <person name="Sykes S."/>
            <person name="Yandava C."/>
            <person name="Wortman J."/>
            <person name="Nusbaum C."/>
            <person name="Birren B."/>
        </authorList>
    </citation>
    <scope>NUCLEOTIDE SEQUENCE</scope>
    <source>
        <strain evidence="3">R3-111a-1</strain>
    </source>
</reference>
<dbReference type="VEuPathDB" id="FungiDB:GGTG_05502"/>
<reference evidence="3" key="2">
    <citation type="submission" date="2010-07" db="EMBL/GenBank/DDBJ databases">
        <authorList>
            <consortium name="The Broad Institute Genome Sequencing Platform"/>
            <consortium name="Broad Institute Genome Sequencing Center for Infectious Disease"/>
            <person name="Ma L.-J."/>
            <person name="Dead R."/>
            <person name="Young S."/>
            <person name="Zeng Q."/>
            <person name="Koehrsen M."/>
            <person name="Alvarado L."/>
            <person name="Berlin A."/>
            <person name="Chapman S.B."/>
            <person name="Chen Z."/>
            <person name="Freedman E."/>
            <person name="Gellesch M."/>
            <person name="Goldberg J."/>
            <person name="Griggs A."/>
            <person name="Gujja S."/>
            <person name="Heilman E.R."/>
            <person name="Heiman D."/>
            <person name="Hepburn T."/>
            <person name="Howarth C."/>
            <person name="Jen D."/>
            <person name="Larson L."/>
            <person name="Mehta T."/>
            <person name="Neiman D."/>
            <person name="Pearson M."/>
            <person name="Roberts A."/>
            <person name="Saif S."/>
            <person name="Shea T."/>
            <person name="Shenoy N."/>
            <person name="Sisk P."/>
            <person name="Stolte C."/>
            <person name="Sykes S."/>
            <person name="Walk T."/>
            <person name="White J."/>
            <person name="Yandava C."/>
            <person name="Haas B."/>
            <person name="Nusbaum C."/>
            <person name="Birren B."/>
        </authorList>
    </citation>
    <scope>NUCLEOTIDE SEQUENCE</scope>
    <source>
        <strain evidence="3">R3-111a-1</strain>
    </source>
</reference>
<evidence type="ECO:0000313" key="5">
    <source>
        <dbReference type="Proteomes" id="UP000006039"/>
    </source>
</evidence>
<feature type="domain" description="DUF8212" evidence="2">
    <location>
        <begin position="220"/>
        <end position="252"/>
    </location>
</feature>
<dbReference type="RefSeq" id="XP_009221569.1">
    <property type="nucleotide sequence ID" value="XM_009223305.1"/>
</dbReference>
<name>J3NW39_GAET3</name>
<protein>
    <submittedName>
        <fullName evidence="3 4">Uncharacterized protein</fullName>
    </submittedName>
</protein>
<evidence type="ECO:0000259" key="2">
    <source>
        <dbReference type="Pfam" id="PF26640"/>
    </source>
</evidence>
<reference evidence="5" key="1">
    <citation type="submission" date="2010-07" db="EMBL/GenBank/DDBJ databases">
        <title>The genome sequence of Gaeumannomyces graminis var. tritici strain R3-111a-1.</title>
        <authorList>
            <consortium name="The Broad Institute Genome Sequencing Platform"/>
            <person name="Ma L.-J."/>
            <person name="Dead R."/>
            <person name="Young S."/>
            <person name="Zeng Q."/>
            <person name="Koehrsen M."/>
            <person name="Alvarado L."/>
            <person name="Berlin A."/>
            <person name="Chapman S.B."/>
            <person name="Chen Z."/>
            <person name="Freedman E."/>
            <person name="Gellesch M."/>
            <person name="Goldberg J."/>
            <person name="Griggs A."/>
            <person name="Gujja S."/>
            <person name="Heilman E.R."/>
            <person name="Heiman D."/>
            <person name="Hepburn T."/>
            <person name="Howarth C."/>
            <person name="Jen D."/>
            <person name="Larson L."/>
            <person name="Mehta T."/>
            <person name="Neiman D."/>
            <person name="Pearson M."/>
            <person name="Roberts A."/>
            <person name="Saif S."/>
            <person name="Shea T."/>
            <person name="Shenoy N."/>
            <person name="Sisk P."/>
            <person name="Stolte C."/>
            <person name="Sykes S."/>
            <person name="Walk T."/>
            <person name="White J."/>
            <person name="Yandava C."/>
            <person name="Haas B."/>
            <person name="Nusbaum C."/>
            <person name="Birren B."/>
        </authorList>
    </citation>
    <scope>NUCLEOTIDE SEQUENCE [LARGE SCALE GENOMIC DNA]</scope>
    <source>
        <strain evidence="5">R3-111a-1</strain>
    </source>
</reference>
<organism evidence="3">
    <name type="scientific">Gaeumannomyces tritici (strain R3-111a-1)</name>
    <name type="common">Wheat and barley take-all root rot fungus</name>
    <name type="synonym">Gaeumannomyces graminis var. tritici</name>
    <dbReference type="NCBI Taxonomy" id="644352"/>
    <lineage>
        <taxon>Eukaryota</taxon>
        <taxon>Fungi</taxon>
        <taxon>Dikarya</taxon>
        <taxon>Ascomycota</taxon>
        <taxon>Pezizomycotina</taxon>
        <taxon>Sordariomycetes</taxon>
        <taxon>Sordariomycetidae</taxon>
        <taxon>Magnaporthales</taxon>
        <taxon>Magnaporthaceae</taxon>
        <taxon>Gaeumannomyces</taxon>
    </lineage>
</organism>
<evidence type="ECO:0000313" key="3">
    <source>
        <dbReference type="EMBL" id="EJT75569.1"/>
    </source>
</evidence>
<dbReference type="GeneID" id="20345960"/>
<dbReference type="HOGENOM" id="CLU_029377_0_0_1"/>
<dbReference type="Proteomes" id="UP000006039">
    <property type="component" value="Unassembled WGS sequence"/>
</dbReference>
<sequence length="611" mass="68971">MRFLNTETLAFEEVEVPEPKSYAILSHTWGDGEVTFRDMADMGVASLKAGFDKIAKTCLLARLEGYRLVWVDTCCIDKSSSAELSEAINSMFSLYAESGKCFVYLGDYHSDVFIDTEFAACRWFTRGWTLQELIAPDELQFYQAGWQAMGTKRSLLGHIHNITRIPAVVLEDREAAFSCCIAQRMSWAAGRVTKRAEDVAYCLLGLFRVNMPMLYGMGKRAFLRLQEEIIKDTNDLSIFAWVDRSLSADTEHGVLADSPSAFKGCSNLIFSEGATFTGSFSITNGGLQICTVLYEEWCTMRFTDTPWAGGEEEEDPTRIREKLYYLQLCYRDPTVHRADIMLVLRKQGDMAQFCRIRCNNFSTAERVSHTDGVFKPYKAGVFLAVTPQQLCSTGYLLISHESASPEISCKVIASYPTGRWDADWGESVNQCRFRLTEGFLGFRITQLFHQHYGDLAYALEAFWLEPSLDSSAEPFVRCSINYRQPVSWRFLRDYDDSAESKIVSSPSISLSDAQSMLAKEWPGFGTQQSASWAITPRRIGERWRDRKEGDFSATLSVPETVRPLHYEGSRSSRFTTASTPQRLCYSVQIKIDLKYPPTAGQTSVPPATMEG</sequence>
<dbReference type="STRING" id="644352.J3NW39"/>
<dbReference type="InterPro" id="IPR010730">
    <property type="entry name" value="HET"/>
</dbReference>
<dbReference type="EnsemblFungi" id="EJT75569">
    <property type="protein sequence ID" value="EJT75569"/>
    <property type="gene ID" value="GGTG_05502"/>
</dbReference>
<accession>J3NW39</accession>
<dbReference type="Pfam" id="PF06985">
    <property type="entry name" value="HET"/>
    <property type="match status" value="1"/>
</dbReference>
<dbReference type="InterPro" id="IPR058525">
    <property type="entry name" value="DUF8212"/>
</dbReference>
<dbReference type="PANTHER" id="PTHR10622:SF12">
    <property type="entry name" value="HET DOMAIN-CONTAINING PROTEIN"/>
    <property type="match status" value="1"/>
</dbReference>
<dbReference type="eggNOG" id="ENOG502SHG8">
    <property type="taxonomic scope" value="Eukaryota"/>
</dbReference>
<evidence type="ECO:0000313" key="4">
    <source>
        <dbReference type="EnsemblFungi" id="EJT75569"/>
    </source>
</evidence>
<dbReference type="PANTHER" id="PTHR10622">
    <property type="entry name" value="HET DOMAIN-CONTAINING PROTEIN"/>
    <property type="match status" value="1"/>
</dbReference>
<dbReference type="Pfam" id="PF26640">
    <property type="entry name" value="DUF8212"/>
    <property type="match status" value="1"/>
</dbReference>
<dbReference type="OrthoDB" id="20872at2759"/>
<keyword evidence="5" id="KW-1185">Reference proteome</keyword>
<reference evidence="4" key="5">
    <citation type="submission" date="2018-04" db="UniProtKB">
        <authorList>
            <consortium name="EnsemblFungi"/>
        </authorList>
    </citation>
    <scope>IDENTIFICATION</scope>
    <source>
        <strain evidence="4">R3-111a-1</strain>
    </source>
</reference>
<evidence type="ECO:0000259" key="1">
    <source>
        <dbReference type="Pfam" id="PF06985"/>
    </source>
</evidence>